<evidence type="ECO:0000256" key="8">
    <source>
        <dbReference type="ARBA" id="ARBA00022679"/>
    </source>
</evidence>
<evidence type="ECO:0000259" key="16">
    <source>
        <dbReference type="PROSITE" id="PS50113"/>
    </source>
</evidence>
<protein>
    <recommendedName>
        <fullName evidence="2">histidine kinase</fullName>
        <ecNumber evidence="2">2.7.13.3</ecNumber>
    </recommendedName>
</protein>
<dbReference type="InterPro" id="IPR000014">
    <property type="entry name" value="PAS"/>
</dbReference>
<sequence>MNEIVVQSLSQRYDVQNLAASLAVLAPRGRDAAVVKQLLAREAIETVVVASLDGLAAIITDGIGAVLVTEEALAGGGGALQIAVGEQATWSDVPFIVLANGAITNRSDQASNRLNALQNAVLLSRPLHAEELIRSVRSALTARGRQHQSRTQMEQLRLREKQLHESEAKFHAIADFVDQMIWSTTPDGLHDYFNHRWYEFTGVPEGSTNGEEWNGVFHADDQARAWDRWNHSLATGEPYEIEYRLRHRSGEYRWVLGRAQAVLGANGEIQRWYGSCTDIHEIKIAEEQRQLMLAEMNHRVKNSLAMVHAMVSQTLRQAESLVDAKASIESRISMMSQAHDRLVQSTWTNTHILEVVLAALAPHSNGEGRTTIGGPDLPIGSKQALALTMALHELATNAIKYGAWLGEIGQVDVNWKVENTAEGEMFIFSWIESDGPKVQKPERRGFGSRMIEQALAGYFSGTAELRYEPDGLSFDLKAPLAGLTG</sequence>
<dbReference type="GO" id="GO:0004673">
    <property type="term" value="F:protein histidine kinase activity"/>
    <property type="evidence" value="ECO:0007669"/>
    <property type="project" value="UniProtKB-EC"/>
</dbReference>
<evidence type="ECO:0000256" key="11">
    <source>
        <dbReference type="ARBA" id="ARBA00022777"/>
    </source>
</evidence>
<dbReference type="PANTHER" id="PTHR41523:SF7">
    <property type="entry name" value="HISTIDINE KINASE"/>
    <property type="match status" value="1"/>
</dbReference>
<keyword evidence="18" id="KW-1185">Reference proteome</keyword>
<keyword evidence="11" id="KW-0418">Kinase</keyword>
<keyword evidence="12" id="KW-0067">ATP-binding</keyword>
<keyword evidence="4" id="KW-0597">Phosphoprotein</keyword>
<dbReference type="InterPro" id="IPR001610">
    <property type="entry name" value="PAC"/>
</dbReference>
<dbReference type="NCBIfam" id="TIGR00229">
    <property type="entry name" value="sensory_box"/>
    <property type="match status" value="1"/>
</dbReference>
<dbReference type="InterPro" id="IPR011102">
    <property type="entry name" value="Sig_transdc_His_kinase_HWE"/>
</dbReference>
<evidence type="ECO:0000256" key="9">
    <source>
        <dbReference type="ARBA" id="ARBA00022737"/>
    </source>
</evidence>
<feature type="domain" description="PAC" evidence="16">
    <location>
        <begin position="239"/>
        <end position="291"/>
    </location>
</feature>
<dbReference type="EMBL" id="FOMW01000007">
    <property type="protein sequence ID" value="SFE44587.1"/>
    <property type="molecule type" value="Genomic_DNA"/>
</dbReference>
<evidence type="ECO:0000256" key="6">
    <source>
        <dbReference type="ARBA" id="ARBA00022630"/>
    </source>
</evidence>
<keyword evidence="14" id="KW-0843">Virulence</keyword>
<dbReference type="STRING" id="74348.SAMN04488523_107120"/>
<dbReference type="InterPro" id="IPR013655">
    <property type="entry name" value="PAS_fold_3"/>
</dbReference>
<dbReference type="FunFam" id="3.30.450.20:FF:000099">
    <property type="entry name" value="Sensory box sensor histidine kinase"/>
    <property type="match status" value="1"/>
</dbReference>
<keyword evidence="8" id="KW-0808">Transferase</keyword>
<keyword evidence="10" id="KW-0547">Nucleotide-binding</keyword>
<dbReference type="GO" id="GO:0005524">
    <property type="term" value="F:ATP binding"/>
    <property type="evidence" value="ECO:0007669"/>
    <property type="project" value="UniProtKB-KW"/>
</dbReference>
<dbReference type="AlphaFoldDB" id="A0A1I2ALJ7"/>
<name>A0A1I2ALJ7_9RHOB</name>
<evidence type="ECO:0000256" key="3">
    <source>
        <dbReference type="ARBA" id="ARBA00022543"/>
    </source>
</evidence>
<evidence type="ECO:0000256" key="10">
    <source>
        <dbReference type="ARBA" id="ARBA00022741"/>
    </source>
</evidence>
<dbReference type="Gene3D" id="3.30.450.20">
    <property type="entry name" value="PAS domain"/>
    <property type="match status" value="1"/>
</dbReference>
<evidence type="ECO:0000256" key="13">
    <source>
        <dbReference type="ARBA" id="ARBA00022991"/>
    </source>
</evidence>
<evidence type="ECO:0000256" key="1">
    <source>
        <dbReference type="ARBA" id="ARBA00000085"/>
    </source>
</evidence>
<keyword evidence="5" id="KW-0716">Sensory transduction</keyword>
<keyword evidence="3" id="KW-0600">Photoreceptor protein</keyword>
<keyword evidence="9" id="KW-0677">Repeat</keyword>
<dbReference type="SMART" id="SM00911">
    <property type="entry name" value="HWE_HK"/>
    <property type="match status" value="1"/>
</dbReference>
<dbReference type="InterPro" id="IPR000700">
    <property type="entry name" value="PAS-assoc_C"/>
</dbReference>
<dbReference type="InterPro" id="IPR036890">
    <property type="entry name" value="HATPase_C_sf"/>
</dbReference>
<evidence type="ECO:0000256" key="7">
    <source>
        <dbReference type="ARBA" id="ARBA00022643"/>
    </source>
</evidence>
<reference evidence="17 18" key="1">
    <citation type="submission" date="2016-10" db="EMBL/GenBank/DDBJ databases">
        <authorList>
            <person name="de Groot N.N."/>
        </authorList>
    </citation>
    <scope>NUCLEOTIDE SEQUENCE [LARGE SCALE GENOMIC DNA]</scope>
    <source>
        <strain evidence="17 18">DSM 11443</strain>
    </source>
</reference>
<evidence type="ECO:0000256" key="5">
    <source>
        <dbReference type="ARBA" id="ARBA00022606"/>
    </source>
</evidence>
<dbReference type="EC" id="2.7.13.3" evidence="2"/>
<proteinExistence type="predicted"/>
<evidence type="ECO:0000256" key="2">
    <source>
        <dbReference type="ARBA" id="ARBA00012438"/>
    </source>
</evidence>
<evidence type="ECO:0000256" key="15">
    <source>
        <dbReference type="ARBA" id="ARBA00023170"/>
    </source>
</evidence>
<dbReference type="PROSITE" id="PS50113">
    <property type="entry name" value="PAC"/>
    <property type="match status" value="1"/>
</dbReference>
<dbReference type="GO" id="GO:0009881">
    <property type="term" value="F:photoreceptor activity"/>
    <property type="evidence" value="ECO:0007669"/>
    <property type="project" value="UniProtKB-KW"/>
</dbReference>
<dbReference type="InterPro" id="IPR035965">
    <property type="entry name" value="PAS-like_dom_sf"/>
</dbReference>
<dbReference type="Proteomes" id="UP000198977">
    <property type="component" value="Unassembled WGS sequence"/>
</dbReference>
<dbReference type="PANTHER" id="PTHR41523">
    <property type="entry name" value="TWO-COMPONENT SYSTEM SENSOR PROTEIN"/>
    <property type="match status" value="1"/>
</dbReference>
<evidence type="ECO:0000256" key="4">
    <source>
        <dbReference type="ARBA" id="ARBA00022553"/>
    </source>
</evidence>
<evidence type="ECO:0000313" key="18">
    <source>
        <dbReference type="Proteomes" id="UP000198977"/>
    </source>
</evidence>
<accession>A0A1I2ALJ7</accession>
<evidence type="ECO:0000256" key="14">
    <source>
        <dbReference type="ARBA" id="ARBA00023026"/>
    </source>
</evidence>
<organism evidence="17 18">
    <name type="scientific">Sulfitobacter brevis</name>
    <dbReference type="NCBI Taxonomy" id="74348"/>
    <lineage>
        <taxon>Bacteria</taxon>
        <taxon>Pseudomonadati</taxon>
        <taxon>Pseudomonadota</taxon>
        <taxon>Alphaproteobacteria</taxon>
        <taxon>Rhodobacterales</taxon>
        <taxon>Roseobacteraceae</taxon>
        <taxon>Sulfitobacter</taxon>
    </lineage>
</organism>
<dbReference type="CDD" id="cd00130">
    <property type="entry name" value="PAS"/>
    <property type="match status" value="1"/>
</dbReference>
<evidence type="ECO:0000256" key="12">
    <source>
        <dbReference type="ARBA" id="ARBA00022840"/>
    </source>
</evidence>
<keyword evidence="7" id="KW-0288">FMN</keyword>
<keyword evidence="15" id="KW-0675">Receptor</keyword>
<dbReference type="Gene3D" id="3.30.565.10">
    <property type="entry name" value="Histidine kinase-like ATPase, C-terminal domain"/>
    <property type="match status" value="1"/>
</dbReference>
<gene>
    <name evidence="17" type="ORF">SAMN04488523_107120</name>
</gene>
<keyword evidence="13" id="KW-0157">Chromophore</keyword>
<dbReference type="Pfam" id="PF07536">
    <property type="entry name" value="HWE_HK"/>
    <property type="match status" value="1"/>
</dbReference>
<comment type="catalytic activity">
    <reaction evidence="1">
        <text>ATP + protein L-histidine = ADP + protein N-phospho-L-histidine.</text>
        <dbReference type="EC" id="2.7.13.3"/>
    </reaction>
</comment>
<dbReference type="SUPFAM" id="SSF55785">
    <property type="entry name" value="PYP-like sensor domain (PAS domain)"/>
    <property type="match status" value="1"/>
</dbReference>
<keyword evidence="6" id="KW-0285">Flavoprotein</keyword>
<dbReference type="RefSeq" id="WP_245766336.1">
    <property type="nucleotide sequence ID" value="NZ_FOMW01000007.1"/>
</dbReference>
<dbReference type="Pfam" id="PF08447">
    <property type="entry name" value="PAS_3"/>
    <property type="match status" value="1"/>
</dbReference>
<evidence type="ECO:0000313" key="17">
    <source>
        <dbReference type="EMBL" id="SFE44587.1"/>
    </source>
</evidence>
<dbReference type="SMART" id="SM00086">
    <property type="entry name" value="PAC"/>
    <property type="match status" value="1"/>
</dbReference>